<dbReference type="InterPro" id="IPR017438">
    <property type="entry name" value="ATP-NAD_kinase_N"/>
</dbReference>
<dbReference type="SUPFAM" id="SSF111331">
    <property type="entry name" value="NAD kinase/diacylglycerol kinase-like"/>
    <property type="match status" value="1"/>
</dbReference>
<dbReference type="Proteomes" id="UP001139125">
    <property type="component" value="Unassembled WGS sequence"/>
</dbReference>
<sequence length="297" mass="32444">MSNDPSYCFIINCASNAFRAEAFFRSKEAELEDKFPGTSFIYVRKDDSIAEIARQKSAEHSHVIACGGDGTVNRVANGLIGRDSKLGVIPIGSGNDFAQSIGLSKDFDKNIQVLIQQETKQVDAIKSEWGYFINTTGIGVDGLTNYYASKSGFKSGFLRYFLGGLKALSMSEPFKAKISISGLNDAIEQQVWMVAVANGKSEGGKYQISPSSINSDGKVELIVVKAVSRMRLILEFLKLSFGFSFNKKIVDEYLFADTVTISTDRVLKSHADGEQVPKTDHFVFEVLPGALEVIVAS</sequence>
<keyword evidence="8" id="KW-0460">Magnesium</keyword>
<evidence type="ECO:0000256" key="6">
    <source>
        <dbReference type="ARBA" id="ARBA00022777"/>
    </source>
</evidence>
<dbReference type="PANTHER" id="PTHR12358">
    <property type="entry name" value="SPHINGOSINE KINASE"/>
    <property type="match status" value="1"/>
</dbReference>
<dbReference type="PROSITE" id="PS50146">
    <property type="entry name" value="DAGK"/>
    <property type="match status" value="1"/>
</dbReference>
<evidence type="ECO:0000313" key="14">
    <source>
        <dbReference type="Proteomes" id="UP001139125"/>
    </source>
</evidence>
<dbReference type="InterPro" id="IPR050187">
    <property type="entry name" value="Lipid_Phosphate_FormReg"/>
</dbReference>
<keyword evidence="7" id="KW-0067">ATP-binding</keyword>
<comment type="cofactor">
    <cofactor evidence="1">
        <name>Mg(2+)</name>
        <dbReference type="ChEBI" id="CHEBI:18420"/>
    </cofactor>
</comment>
<dbReference type="RefSeq" id="WP_255135640.1">
    <property type="nucleotide sequence ID" value="NZ_JANDBC010000003.1"/>
</dbReference>
<dbReference type="Gene3D" id="2.60.200.40">
    <property type="match status" value="1"/>
</dbReference>
<dbReference type="Pfam" id="PF19279">
    <property type="entry name" value="YegS_C"/>
    <property type="match status" value="1"/>
</dbReference>
<name>A0A9X2L5K4_9BACT</name>
<evidence type="ECO:0000256" key="7">
    <source>
        <dbReference type="ARBA" id="ARBA00022840"/>
    </source>
</evidence>
<keyword evidence="14" id="KW-1185">Reference proteome</keyword>
<evidence type="ECO:0000256" key="1">
    <source>
        <dbReference type="ARBA" id="ARBA00001946"/>
    </source>
</evidence>
<feature type="domain" description="DAGKc" evidence="12">
    <location>
        <begin position="2"/>
        <end position="131"/>
    </location>
</feature>
<keyword evidence="3" id="KW-0808">Transferase</keyword>
<keyword evidence="6 13" id="KW-0418">Kinase</keyword>
<keyword evidence="2" id="KW-0444">Lipid biosynthesis</keyword>
<dbReference type="GO" id="GO:0005886">
    <property type="term" value="C:plasma membrane"/>
    <property type="evidence" value="ECO:0007669"/>
    <property type="project" value="TreeGrafter"/>
</dbReference>
<comment type="caution">
    <text evidence="13">The sequence shown here is derived from an EMBL/GenBank/DDBJ whole genome shotgun (WGS) entry which is preliminary data.</text>
</comment>
<dbReference type="NCBIfam" id="TIGR00147">
    <property type="entry name" value="YegS/Rv2252/BmrU family lipid kinase"/>
    <property type="match status" value="1"/>
</dbReference>
<evidence type="ECO:0000256" key="9">
    <source>
        <dbReference type="ARBA" id="ARBA00023098"/>
    </source>
</evidence>
<evidence type="ECO:0000256" key="8">
    <source>
        <dbReference type="ARBA" id="ARBA00022842"/>
    </source>
</evidence>
<dbReference type="PANTHER" id="PTHR12358:SF106">
    <property type="entry name" value="LIPID KINASE YEGS"/>
    <property type="match status" value="1"/>
</dbReference>
<dbReference type="InterPro" id="IPR005218">
    <property type="entry name" value="Diacylglycerol/lipid_kinase"/>
</dbReference>
<evidence type="ECO:0000313" key="13">
    <source>
        <dbReference type="EMBL" id="MCP9292742.1"/>
    </source>
</evidence>
<keyword evidence="4" id="KW-0479">Metal-binding</keyword>
<accession>A0A9X2L5K4</accession>
<organism evidence="13 14">
    <name type="scientific">Gracilimonas sediminicola</name>
    <dbReference type="NCBI Taxonomy" id="2952158"/>
    <lineage>
        <taxon>Bacteria</taxon>
        <taxon>Pseudomonadati</taxon>
        <taxon>Balneolota</taxon>
        <taxon>Balneolia</taxon>
        <taxon>Balneolales</taxon>
        <taxon>Balneolaceae</taxon>
        <taxon>Gracilimonas</taxon>
    </lineage>
</organism>
<dbReference type="Gene3D" id="3.40.50.10330">
    <property type="entry name" value="Probable inorganic polyphosphate/atp-NAD kinase, domain 1"/>
    <property type="match status" value="1"/>
</dbReference>
<dbReference type="GO" id="GO:0016301">
    <property type="term" value="F:kinase activity"/>
    <property type="evidence" value="ECO:0007669"/>
    <property type="project" value="UniProtKB-KW"/>
</dbReference>
<keyword evidence="9" id="KW-0443">Lipid metabolism</keyword>
<reference evidence="13" key="1">
    <citation type="submission" date="2022-06" db="EMBL/GenBank/DDBJ databases">
        <title>Gracilimonas sp. CAU 1638 isolated from sea sediment.</title>
        <authorList>
            <person name="Kim W."/>
        </authorList>
    </citation>
    <scope>NUCLEOTIDE SEQUENCE</scope>
    <source>
        <strain evidence="13">CAU 1638</strain>
    </source>
</reference>
<evidence type="ECO:0000256" key="10">
    <source>
        <dbReference type="ARBA" id="ARBA00023209"/>
    </source>
</evidence>
<evidence type="ECO:0000256" key="4">
    <source>
        <dbReference type="ARBA" id="ARBA00022723"/>
    </source>
</evidence>
<keyword evidence="5" id="KW-0547">Nucleotide-binding</keyword>
<protein>
    <submittedName>
        <fullName evidence="13">Diacylglycerol kinase family lipid kinase</fullName>
    </submittedName>
</protein>
<dbReference type="Pfam" id="PF00781">
    <property type="entry name" value="DAGK_cat"/>
    <property type="match status" value="1"/>
</dbReference>
<evidence type="ECO:0000256" key="2">
    <source>
        <dbReference type="ARBA" id="ARBA00022516"/>
    </source>
</evidence>
<proteinExistence type="predicted"/>
<dbReference type="InterPro" id="IPR001206">
    <property type="entry name" value="Diacylglycerol_kinase_cat_dom"/>
</dbReference>
<evidence type="ECO:0000256" key="5">
    <source>
        <dbReference type="ARBA" id="ARBA00022741"/>
    </source>
</evidence>
<evidence type="ECO:0000259" key="12">
    <source>
        <dbReference type="PROSITE" id="PS50146"/>
    </source>
</evidence>
<dbReference type="GO" id="GO:0005524">
    <property type="term" value="F:ATP binding"/>
    <property type="evidence" value="ECO:0007669"/>
    <property type="project" value="UniProtKB-KW"/>
</dbReference>
<keyword evidence="10" id="KW-0594">Phospholipid biosynthesis</keyword>
<evidence type="ECO:0000256" key="11">
    <source>
        <dbReference type="ARBA" id="ARBA00023264"/>
    </source>
</evidence>
<dbReference type="EMBL" id="JANDBC010000003">
    <property type="protein sequence ID" value="MCP9292742.1"/>
    <property type="molecule type" value="Genomic_DNA"/>
</dbReference>
<dbReference type="InterPro" id="IPR045540">
    <property type="entry name" value="YegS/DAGK_C"/>
</dbReference>
<dbReference type="GO" id="GO:0046872">
    <property type="term" value="F:metal ion binding"/>
    <property type="evidence" value="ECO:0007669"/>
    <property type="project" value="UniProtKB-KW"/>
</dbReference>
<evidence type="ECO:0000256" key="3">
    <source>
        <dbReference type="ARBA" id="ARBA00022679"/>
    </source>
</evidence>
<dbReference type="InterPro" id="IPR016064">
    <property type="entry name" value="NAD/diacylglycerol_kinase_sf"/>
</dbReference>
<dbReference type="AlphaFoldDB" id="A0A9X2L5K4"/>
<dbReference type="GO" id="GO:0008654">
    <property type="term" value="P:phospholipid biosynthetic process"/>
    <property type="evidence" value="ECO:0007669"/>
    <property type="project" value="UniProtKB-KW"/>
</dbReference>
<keyword evidence="11" id="KW-1208">Phospholipid metabolism</keyword>
<gene>
    <name evidence="13" type="ORF">NM125_14225</name>
</gene>
<dbReference type="SMART" id="SM00046">
    <property type="entry name" value="DAGKc"/>
    <property type="match status" value="1"/>
</dbReference>